<reference evidence="1 2" key="1">
    <citation type="journal article" date="2022" name="DNA Res.">
        <title>Chromosomal-level genome assembly of the orchid tree Bauhinia variegata (Leguminosae; Cercidoideae) supports the allotetraploid origin hypothesis of Bauhinia.</title>
        <authorList>
            <person name="Zhong Y."/>
            <person name="Chen Y."/>
            <person name="Zheng D."/>
            <person name="Pang J."/>
            <person name="Liu Y."/>
            <person name="Luo S."/>
            <person name="Meng S."/>
            <person name="Qian L."/>
            <person name="Wei D."/>
            <person name="Dai S."/>
            <person name="Zhou R."/>
        </authorList>
    </citation>
    <scope>NUCLEOTIDE SEQUENCE [LARGE SCALE GENOMIC DNA]</scope>
    <source>
        <strain evidence="1">BV-YZ2020</strain>
    </source>
</reference>
<accession>A0ACB9PL73</accession>
<evidence type="ECO:0000313" key="2">
    <source>
        <dbReference type="Proteomes" id="UP000828941"/>
    </source>
</evidence>
<organism evidence="1 2">
    <name type="scientific">Bauhinia variegata</name>
    <name type="common">Purple orchid tree</name>
    <name type="synonym">Phanera variegata</name>
    <dbReference type="NCBI Taxonomy" id="167791"/>
    <lineage>
        <taxon>Eukaryota</taxon>
        <taxon>Viridiplantae</taxon>
        <taxon>Streptophyta</taxon>
        <taxon>Embryophyta</taxon>
        <taxon>Tracheophyta</taxon>
        <taxon>Spermatophyta</taxon>
        <taxon>Magnoliopsida</taxon>
        <taxon>eudicotyledons</taxon>
        <taxon>Gunneridae</taxon>
        <taxon>Pentapetalae</taxon>
        <taxon>rosids</taxon>
        <taxon>fabids</taxon>
        <taxon>Fabales</taxon>
        <taxon>Fabaceae</taxon>
        <taxon>Cercidoideae</taxon>
        <taxon>Cercideae</taxon>
        <taxon>Bauhiniinae</taxon>
        <taxon>Bauhinia</taxon>
    </lineage>
</organism>
<protein>
    <submittedName>
        <fullName evidence="1">Uncharacterized protein</fullName>
    </submittedName>
</protein>
<comment type="caution">
    <text evidence="1">The sequence shown here is derived from an EMBL/GenBank/DDBJ whole genome shotgun (WGS) entry which is preliminary data.</text>
</comment>
<dbReference type="EMBL" id="CM039429">
    <property type="protein sequence ID" value="KAI4349589.1"/>
    <property type="molecule type" value="Genomic_DNA"/>
</dbReference>
<proteinExistence type="predicted"/>
<name>A0ACB9PL73_BAUVA</name>
<keyword evidence="2" id="KW-1185">Reference proteome</keyword>
<sequence length="122" mass="13896">MTPTVITVRGQADRESSRDDFGEVRPKAKRCRTSEGTLGYHDDGDLLYETDFHDVVVALINCVKRGKVQDYQNPKKELKNFKENLQSFWHPSKNLPSSCFTDGSSTCYIIITIAKRGRGWSH</sequence>
<dbReference type="Proteomes" id="UP000828941">
    <property type="component" value="Chromosome 4"/>
</dbReference>
<evidence type="ECO:0000313" key="1">
    <source>
        <dbReference type="EMBL" id="KAI4349589.1"/>
    </source>
</evidence>
<gene>
    <name evidence="1" type="ORF">L6164_010157</name>
</gene>